<feature type="transmembrane region" description="Helical" evidence="6">
    <location>
        <begin position="392"/>
        <end position="409"/>
    </location>
</feature>
<keyword evidence="8" id="KW-1185">Reference proteome</keyword>
<feature type="transmembrane region" description="Helical" evidence="6">
    <location>
        <begin position="222"/>
        <end position="243"/>
    </location>
</feature>
<keyword evidence="2" id="KW-0813">Transport</keyword>
<dbReference type="PANTHER" id="PTHR42948">
    <property type="entry name" value="TRANSPORTER"/>
    <property type="match status" value="1"/>
</dbReference>
<name>A0ABV7VPL9_9GAMM</name>
<dbReference type="RefSeq" id="WP_376864883.1">
    <property type="nucleotide sequence ID" value="NZ_JBHRYB010000003.1"/>
</dbReference>
<dbReference type="InterPro" id="IPR047218">
    <property type="entry name" value="YocR/YhdH-like"/>
</dbReference>
<gene>
    <name evidence="7" type="ORF">ACFOMG_03760</name>
</gene>
<sequence>MANSATAVADSRGGFTSRTGFILAAAGSAIGLGNIWGFPTQAAENGGGAFLLIYLLMVFVLAYPMLVAELTIGRLSQQNPISALRNLASGTLGKRFASLGGVLGVCALSLILSFYAIVAGWLVAYMLAPVFQLLGLEGLASWFTEFSVSRNLLMMLVIMLLTIFVVRDGVSAGIERWSKRLMPTLLALLVLLAIYILGQPGAMDGLRMYLLPDFSQLSPQMLVSAMGQAFFSLSLGVTGMMVYGSYLSKQENLPATAAVVAGLDTFVAFLAGLLIIPAMFVAQQNGVTIYAEDGSLLSSDTLVFTVLPAMFDTMGAAGPFIAIGFFALLTIAAITSTISMLESPVNMACEQFNQPRRKMSWLTGAVITLISALIILNFKALFGLVITATTVYAQPLLAMLYSLLLMWVLKRDRLLKELQQGNPQLEQTLFWKIWPAYVKFICPLMILLVFIN</sequence>
<dbReference type="PRINTS" id="PR00176">
    <property type="entry name" value="NANEUSMPORT"/>
</dbReference>
<evidence type="ECO:0000313" key="8">
    <source>
        <dbReference type="Proteomes" id="UP001595722"/>
    </source>
</evidence>
<dbReference type="PROSITE" id="PS50267">
    <property type="entry name" value="NA_NEUROTRAN_SYMP_3"/>
    <property type="match status" value="1"/>
</dbReference>
<dbReference type="EMBL" id="JBHRYB010000003">
    <property type="protein sequence ID" value="MFC3679225.1"/>
    <property type="molecule type" value="Genomic_DNA"/>
</dbReference>
<dbReference type="InterPro" id="IPR037272">
    <property type="entry name" value="SNS_sf"/>
</dbReference>
<evidence type="ECO:0000256" key="3">
    <source>
        <dbReference type="ARBA" id="ARBA00022692"/>
    </source>
</evidence>
<feature type="transmembrane region" description="Helical" evidence="6">
    <location>
        <begin position="429"/>
        <end position="451"/>
    </location>
</feature>
<organism evidence="7 8">
    <name type="scientific">Bacterioplanoides pacificum</name>
    <dbReference type="NCBI Taxonomy" id="1171596"/>
    <lineage>
        <taxon>Bacteria</taxon>
        <taxon>Pseudomonadati</taxon>
        <taxon>Pseudomonadota</taxon>
        <taxon>Gammaproteobacteria</taxon>
        <taxon>Oceanospirillales</taxon>
        <taxon>Oceanospirillaceae</taxon>
        <taxon>Bacterioplanoides</taxon>
    </lineage>
</organism>
<evidence type="ECO:0000256" key="5">
    <source>
        <dbReference type="ARBA" id="ARBA00023136"/>
    </source>
</evidence>
<dbReference type="CDD" id="cd10336">
    <property type="entry name" value="SLC6sbd_Tyt1-Like"/>
    <property type="match status" value="1"/>
</dbReference>
<feature type="transmembrane region" description="Helical" evidence="6">
    <location>
        <begin position="96"/>
        <end position="128"/>
    </location>
</feature>
<feature type="transmembrane region" description="Helical" evidence="6">
    <location>
        <begin position="51"/>
        <end position="75"/>
    </location>
</feature>
<dbReference type="Proteomes" id="UP001595722">
    <property type="component" value="Unassembled WGS sequence"/>
</dbReference>
<comment type="caution">
    <text evidence="7">The sequence shown here is derived from an EMBL/GenBank/DDBJ whole genome shotgun (WGS) entry which is preliminary data.</text>
</comment>
<feature type="transmembrane region" description="Helical" evidence="6">
    <location>
        <begin position="21"/>
        <end position="39"/>
    </location>
</feature>
<feature type="transmembrane region" description="Helical" evidence="6">
    <location>
        <begin position="361"/>
        <end position="386"/>
    </location>
</feature>
<dbReference type="NCBIfam" id="NF037979">
    <property type="entry name" value="Na_transp"/>
    <property type="match status" value="1"/>
</dbReference>
<feature type="transmembrane region" description="Helical" evidence="6">
    <location>
        <begin position="148"/>
        <end position="170"/>
    </location>
</feature>
<comment type="subcellular location">
    <subcellularLocation>
        <location evidence="1">Membrane</location>
        <topology evidence="1">Multi-pass membrane protein</topology>
    </subcellularLocation>
</comment>
<accession>A0ABV7VPL9</accession>
<reference evidence="8" key="1">
    <citation type="journal article" date="2019" name="Int. J. Syst. Evol. Microbiol.">
        <title>The Global Catalogue of Microorganisms (GCM) 10K type strain sequencing project: providing services to taxonomists for standard genome sequencing and annotation.</title>
        <authorList>
            <consortium name="The Broad Institute Genomics Platform"/>
            <consortium name="The Broad Institute Genome Sequencing Center for Infectious Disease"/>
            <person name="Wu L."/>
            <person name="Ma J."/>
        </authorList>
    </citation>
    <scope>NUCLEOTIDE SEQUENCE [LARGE SCALE GENOMIC DNA]</scope>
    <source>
        <strain evidence="8">KCTC 42424</strain>
    </source>
</reference>
<evidence type="ECO:0000256" key="4">
    <source>
        <dbReference type="ARBA" id="ARBA00022989"/>
    </source>
</evidence>
<dbReference type="InterPro" id="IPR000175">
    <property type="entry name" value="Na/ntran_symport"/>
</dbReference>
<protein>
    <submittedName>
        <fullName evidence="7">Sodium-dependent transporter</fullName>
    </submittedName>
</protein>
<evidence type="ECO:0000313" key="7">
    <source>
        <dbReference type="EMBL" id="MFC3679225.1"/>
    </source>
</evidence>
<evidence type="ECO:0000256" key="6">
    <source>
        <dbReference type="SAM" id="Phobius"/>
    </source>
</evidence>
<proteinExistence type="predicted"/>
<keyword evidence="3 6" id="KW-0812">Transmembrane</keyword>
<keyword evidence="5 6" id="KW-0472">Membrane</keyword>
<feature type="transmembrane region" description="Helical" evidence="6">
    <location>
        <begin position="255"/>
        <end position="280"/>
    </location>
</feature>
<dbReference type="SUPFAM" id="SSF161070">
    <property type="entry name" value="SNF-like"/>
    <property type="match status" value="1"/>
</dbReference>
<keyword evidence="4 6" id="KW-1133">Transmembrane helix</keyword>
<dbReference type="Pfam" id="PF00209">
    <property type="entry name" value="SNF"/>
    <property type="match status" value="2"/>
</dbReference>
<evidence type="ECO:0000256" key="2">
    <source>
        <dbReference type="ARBA" id="ARBA00022448"/>
    </source>
</evidence>
<dbReference type="PANTHER" id="PTHR42948:SF1">
    <property type="entry name" value="TRANSPORTER"/>
    <property type="match status" value="1"/>
</dbReference>
<evidence type="ECO:0000256" key="1">
    <source>
        <dbReference type="ARBA" id="ARBA00004141"/>
    </source>
</evidence>
<feature type="transmembrane region" description="Helical" evidence="6">
    <location>
        <begin position="320"/>
        <end position="341"/>
    </location>
</feature>
<feature type="transmembrane region" description="Helical" evidence="6">
    <location>
        <begin position="182"/>
        <end position="202"/>
    </location>
</feature>